<sequence>MGDTENRIRPKIGTFWVLAPLTLCICSPFCRNQQHILDISFTLHLRRKLMSDILRNAALRGLLDQSVLKASLVLGRLDCFMHDVGRLHGIRRHSVRHRCRMNPVVNPEQHPDKDKFSCLRQLCHKNCSVQMVPQIIAMARLVLRLLLSLLLVPLTLCSPASRNNASDSRVTARAQAQLDFSSSEWIWIGTNYTLGAPVGLRKDFQTPFGKALVAAEIIITAFDTIEFYVNGALTGGDNIRPRYASRYCVSLAPFFNVFAVQATFTGVTSANQGAMIATILLTYSDGTSQLLPSDTTWVAKETPDVGFEQPTFNDLSWPAAAKMGVINQAPWDEVNIPNATSTSITTFDRNRWIWTDVIPASGNIPASTRAFRRRFVPQPGQIPMSATIIITADSNYQLWVNNVAVGSGSGYKTADTWTINFVSAPPVIVFAVLVSNNAGTAGLMMGSEINFQPTGPTGCIAGTFVCTEAQAVTTWVSTTQATIPAGWQQVSFDDSSWSPVVTEGEFPSAQPWGSDVTVAPPTTGAVNI</sequence>
<evidence type="ECO:0000313" key="1">
    <source>
        <dbReference type="EMBL" id="KAF7366063.1"/>
    </source>
</evidence>
<dbReference type="Proteomes" id="UP000620124">
    <property type="component" value="Unassembled WGS sequence"/>
</dbReference>
<comment type="caution">
    <text evidence="1">The sequence shown here is derived from an EMBL/GenBank/DDBJ whole genome shotgun (WGS) entry which is preliminary data.</text>
</comment>
<accession>A0A8H6YRU9</accession>
<dbReference type="Gene3D" id="2.60.120.260">
    <property type="entry name" value="Galactose-binding domain-like"/>
    <property type="match status" value="2"/>
</dbReference>
<keyword evidence="2" id="KW-1185">Reference proteome</keyword>
<proteinExistence type="predicted"/>
<gene>
    <name evidence="1" type="ORF">MVEN_00482500</name>
</gene>
<dbReference type="OrthoDB" id="10036721at2759"/>
<reference evidence="1" key="1">
    <citation type="submission" date="2020-05" db="EMBL/GenBank/DDBJ databases">
        <title>Mycena genomes resolve the evolution of fungal bioluminescence.</title>
        <authorList>
            <person name="Tsai I.J."/>
        </authorList>
    </citation>
    <scope>NUCLEOTIDE SEQUENCE</scope>
    <source>
        <strain evidence="1">CCC161011</strain>
    </source>
</reference>
<dbReference type="EMBL" id="JACAZI010000003">
    <property type="protein sequence ID" value="KAF7366063.1"/>
    <property type="molecule type" value="Genomic_DNA"/>
</dbReference>
<dbReference type="AlphaFoldDB" id="A0A8H6YRU9"/>
<organism evidence="1 2">
    <name type="scientific">Mycena venus</name>
    <dbReference type="NCBI Taxonomy" id="2733690"/>
    <lineage>
        <taxon>Eukaryota</taxon>
        <taxon>Fungi</taxon>
        <taxon>Dikarya</taxon>
        <taxon>Basidiomycota</taxon>
        <taxon>Agaricomycotina</taxon>
        <taxon>Agaricomycetes</taxon>
        <taxon>Agaricomycetidae</taxon>
        <taxon>Agaricales</taxon>
        <taxon>Marasmiineae</taxon>
        <taxon>Mycenaceae</taxon>
        <taxon>Mycena</taxon>
    </lineage>
</organism>
<protein>
    <submittedName>
        <fullName evidence="1">Uncharacterized protein</fullName>
    </submittedName>
</protein>
<name>A0A8H6YRU9_9AGAR</name>
<evidence type="ECO:0000313" key="2">
    <source>
        <dbReference type="Proteomes" id="UP000620124"/>
    </source>
</evidence>